<name>A0A0J9TSW9_PLAVI</name>
<dbReference type="InterPro" id="IPR008780">
    <property type="entry name" value="Plasmodium_Vir"/>
</dbReference>
<evidence type="ECO:0008006" key="4">
    <source>
        <dbReference type="Google" id="ProtNLM"/>
    </source>
</evidence>
<protein>
    <recommendedName>
        <fullName evidence="4">Variable surface protein</fullName>
    </recommendedName>
</protein>
<gene>
    <name evidence="2" type="ORF">PVNG_03859</name>
</gene>
<evidence type="ECO:0000313" key="3">
    <source>
        <dbReference type="Proteomes" id="UP000053239"/>
    </source>
</evidence>
<dbReference type="Pfam" id="PF05795">
    <property type="entry name" value="Plasmodium_Vir"/>
    <property type="match status" value="1"/>
</dbReference>
<keyword evidence="1" id="KW-1133">Transmembrane helix</keyword>
<dbReference type="AlphaFoldDB" id="A0A0J9TSW9"/>
<dbReference type="OrthoDB" id="383808at2759"/>
<dbReference type="EMBL" id="KQ235435">
    <property type="protein sequence ID" value="KMZ99020.1"/>
    <property type="molecule type" value="Genomic_DNA"/>
</dbReference>
<keyword evidence="1" id="KW-0472">Membrane</keyword>
<evidence type="ECO:0000313" key="2">
    <source>
        <dbReference type="EMBL" id="KMZ99020.1"/>
    </source>
</evidence>
<keyword evidence="1" id="KW-0812">Transmembrane</keyword>
<sequence length="546" mass="63955">MADLKQVKLLLPSVINYNKLDSYSGYGLYDDCVDLKQKKDDKDVIKNFHNICMSITGVIDSFKDISIYNLFDNNKCTVFAMWMYDYLIKQLKYHYDYSKIAKFINIINPIFIRYSKSVGCNIFPYIGIERYVDTLKILYDFAINYDTIMQHIRNNGNKCSEEFSKYIKEKVKLLKEEKENCAYSTHPYCRVFNDIFKQPLIEKLLQLKCTKVTSDEIKTILEEKLQNQHFEDEHYNYIDVHDKDPKIATHEQERHKRIISDEPSSTPSNNIMGTTLPVVGSVFTMSLLFRFDFKDIFPLCKINFKAIEIEDNTTYANVCNNISNAIGDSNLTFVDTCKKVSLYLKHIKDGKYANHIKPSCLYFNYMLKDALDKYAFTCNNTEQCYQKMITEYSKDNKNELNICEVHVKDFKNDTFVVLNKLNTLYDNFLYNINYKGDKNICDAAEECLKIYSPFSEICQKGNNKSFCKVLQNFQAQYNDQMNKVTICNEALKYLPSPYGTNMRIIIISLFIITFAISAIIFILYKVNIEFAALYENCTEIYITHYC</sequence>
<reference evidence="2 3" key="1">
    <citation type="submission" date="2011-09" db="EMBL/GenBank/DDBJ databases">
        <title>The Genome Sequence of Plasmodium vivax North Korean.</title>
        <authorList>
            <consortium name="The Broad Institute Genome Sequencing Platform"/>
            <consortium name="The Broad Institute Genome Sequencing Center for Infectious Disease"/>
            <person name="Neafsey D."/>
            <person name="Carlton J."/>
            <person name="Barnwell J."/>
            <person name="Collins W."/>
            <person name="Escalante A."/>
            <person name="Mullikin J."/>
            <person name="Saul A."/>
            <person name="Guigo R."/>
            <person name="Camara F."/>
            <person name="Young S.K."/>
            <person name="Zeng Q."/>
            <person name="Gargeya S."/>
            <person name="Fitzgerald M."/>
            <person name="Haas B."/>
            <person name="Abouelleil A."/>
            <person name="Alvarado L."/>
            <person name="Arachchi H.M."/>
            <person name="Berlin A."/>
            <person name="Brown A."/>
            <person name="Chapman S.B."/>
            <person name="Chen Z."/>
            <person name="Dunbar C."/>
            <person name="Freedman E."/>
            <person name="Gearin G."/>
            <person name="Gellesch M."/>
            <person name="Goldberg J."/>
            <person name="Griggs A."/>
            <person name="Gujja S."/>
            <person name="Heiman D."/>
            <person name="Howarth C."/>
            <person name="Larson L."/>
            <person name="Lui A."/>
            <person name="MacDonald P.J.P."/>
            <person name="Montmayeur A."/>
            <person name="Murphy C."/>
            <person name="Neiman D."/>
            <person name="Pearson M."/>
            <person name="Priest M."/>
            <person name="Roberts A."/>
            <person name="Saif S."/>
            <person name="Shea T."/>
            <person name="Shenoy N."/>
            <person name="Sisk P."/>
            <person name="Stolte C."/>
            <person name="Sykes S."/>
            <person name="Wortman J."/>
            <person name="Nusbaum C."/>
            <person name="Birren B."/>
        </authorList>
    </citation>
    <scope>NUCLEOTIDE SEQUENCE [LARGE SCALE GENOMIC DNA]</scope>
    <source>
        <strain evidence="2 3">North Korean</strain>
    </source>
</reference>
<dbReference type="Proteomes" id="UP000053239">
    <property type="component" value="Unassembled WGS sequence"/>
</dbReference>
<accession>A0A0J9TSW9</accession>
<organism evidence="2 3">
    <name type="scientific">Plasmodium vivax North Korean</name>
    <dbReference type="NCBI Taxonomy" id="1035514"/>
    <lineage>
        <taxon>Eukaryota</taxon>
        <taxon>Sar</taxon>
        <taxon>Alveolata</taxon>
        <taxon>Apicomplexa</taxon>
        <taxon>Aconoidasida</taxon>
        <taxon>Haemosporida</taxon>
        <taxon>Plasmodiidae</taxon>
        <taxon>Plasmodium</taxon>
        <taxon>Plasmodium (Plasmodium)</taxon>
    </lineage>
</organism>
<feature type="transmembrane region" description="Helical" evidence="1">
    <location>
        <begin position="504"/>
        <end position="524"/>
    </location>
</feature>
<proteinExistence type="predicted"/>
<evidence type="ECO:0000256" key="1">
    <source>
        <dbReference type="SAM" id="Phobius"/>
    </source>
</evidence>